<name>A0A450SMV9_9GAMM</name>
<dbReference type="AlphaFoldDB" id="A0A450SMV9"/>
<accession>A0A450SMV9</accession>
<evidence type="ECO:0000256" key="1">
    <source>
        <dbReference type="SAM" id="MobiDB-lite"/>
    </source>
</evidence>
<protein>
    <submittedName>
        <fullName evidence="2">Uncharacterized protein</fullName>
    </submittedName>
</protein>
<evidence type="ECO:0000313" key="2">
    <source>
        <dbReference type="EMBL" id="VFJ55022.1"/>
    </source>
</evidence>
<gene>
    <name evidence="2" type="ORF">BECKDK2373C_GA0170839_104624</name>
</gene>
<sequence>MAQKRLHPGKSAPKRCKTPSEAAGDPPRGNARHRPDELYAKVGSHPLTALKTSSKYSFIPYKPRFLARFCLVMEHDPAFA</sequence>
<proteinExistence type="predicted"/>
<organism evidence="2">
    <name type="scientific">Candidatus Kentrum sp. DK</name>
    <dbReference type="NCBI Taxonomy" id="2126562"/>
    <lineage>
        <taxon>Bacteria</taxon>
        <taxon>Pseudomonadati</taxon>
        <taxon>Pseudomonadota</taxon>
        <taxon>Gammaproteobacteria</taxon>
        <taxon>Candidatus Kentrum</taxon>
    </lineage>
</organism>
<feature type="region of interest" description="Disordered" evidence="1">
    <location>
        <begin position="1"/>
        <end position="35"/>
    </location>
</feature>
<dbReference type="EMBL" id="CAADEY010000046">
    <property type="protein sequence ID" value="VFJ55022.1"/>
    <property type="molecule type" value="Genomic_DNA"/>
</dbReference>
<feature type="compositionally biased region" description="Basic residues" evidence="1">
    <location>
        <begin position="1"/>
        <end position="17"/>
    </location>
</feature>
<reference evidence="2" key="1">
    <citation type="submission" date="2019-02" db="EMBL/GenBank/DDBJ databases">
        <authorList>
            <person name="Gruber-Vodicka R. H."/>
            <person name="Seah K. B. B."/>
        </authorList>
    </citation>
    <scope>NUCLEOTIDE SEQUENCE</scope>
    <source>
        <strain evidence="2">BECK_DK161</strain>
    </source>
</reference>